<feature type="compositionally biased region" description="Low complexity" evidence="1">
    <location>
        <begin position="29"/>
        <end position="43"/>
    </location>
</feature>
<accession>A0A086T7M0</accession>
<sequence>MSHKAPSEGTKVNPGQNAPTYTEAVGNVASESLAAESAREGGAFASNTSGSGSGSGQQYSENQPGHNTGYGGATSGHNPPKAYGGPAPTYVSSQYMKDTKGPHGKNITEGFDDSGTQDGIQKALNAEPGSKDDPSRRAEVQMELNNESKSRAAGPKEGALSGETKYDTLDSNASA</sequence>
<comment type="caution">
    <text evidence="2">The sequence shown here is derived from an EMBL/GenBank/DDBJ whole genome shotgun (WGS) entry which is preliminary data.</text>
</comment>
<feature type="compositionally biased region" description="Basic and acidic residues" evidence="1">
    <location>
        <begin position="129"/>
        <end position="150"/>
    </location>
</feature>
<dbReference type="Proteomes" id="UP000029964">
    <property type="component" value="Unassembled WGS sequence"/>
</dbReference>
<dbReference type="AlphaFoldDB" id="A0A086T7M0"/>
<feature type="region of interest" description="Disordered" evidence="1">
    <location>
        <begin position="1"/>
        <end position="175"/>
    </location>
</feature>
<evidence type="ECO:0000256" key="1">
    <source>
        <dbReference type="SAM" id="MobiDB-lite"/>
    </source>
</evidence>
<protein>
    <submittedName>
        <fullName evidence="2">Uncharacterized protein</fullName>
    </submittedName>
</protein>
<name>A0A086T7M0_HAPC1</name>
<dbReference type="EMBL" id="JPKY01000033">
    <property type="protein sequence ID" value="KFH45352.1"/>
    <property type="molecule type" value="Genomic_DNA"/>
</dbReference>
<evidence type="ECO:0000313" key="3">
    <source>
        <dbReference type="Proteomes" id="UP000029964"/>
    </source>
</evidence>
<feature type="compositionally biased region" description="Polar residues" evidence="1">
    <location>
        <begin position="57"/>
        <end position="66"/>
    </location>
</feature>
<gene>
    <name evidence="2" type="ORF">ACRE_038120</name>
</gene>
<evidence type="ECO:0000313" key="2">
    <source>
        <dbReference type="EMBL" id="KFH45352.1"/>
    </source>
</evidence>
<reference evidence="3" key="1">
    <citation type="journal article" date="2014" name="Genome Announc.">
        <title>Genome sequence and annotation of Acremonium chrysogenum, producer of the beta-lactam antibiotic cephalosporin C.</title>
        <authorList>
            <person name="Terfehr D."/>
            <person name="Dahlmann T.A."/>
            <person name="Specht T."/>
            <person name="Zadra I."/>
            <person name="Kuernsteiner H."/>
            <person name="Kueck U."/>
        </authorList>
    </citation>
    <scope>NUCLEOTIDE SEQUENCE [LARGE SCALE GENOMIC DNA]</scope>
    <source>
        <strain evidence="3">ATCC 11550 / CBS 779.69 / DSM 880 / IAM 14645 / JCM 23072 / IMI 49137</strain>
    </source>
</reference>
<proteinExistence type="predicted"/>
<dbReference type="OrthoDB" id="5383057at2759"/>
<dbReference type="HOGENOM" id="CLU_116365_0_0_1"/>
<keyword evidence="3" id="KW-1185">Reference proteome</keyword>
<organism evidence="2 3">
    <name type="scientific">Hapsidospora chrysogenum (strain ATCC 11550 / CBS 779.69 / DSM 880 / IAM 14645 / JCM 23072 / IMI 49137)</name>
    <name type="common">Acremonium chrysogenum</name>
    <dbReference type="NCBI Taxonomy" id="857340"/>
    <lineage>
        <taxon>Eukaryota</taxon>
        <taxon>Fungi</taxon>
        <taxon>Dikarya</taxon>
        <taxon>Ascomycota</taxon>
        <taxon>Pezizomycotina</taxon>
        <taxon>Sordariomycetes</taxon>
        <taxon>Hypocreomycetidae</taxon>
        <taxon>Hypocreales</taxon>
        <taxon>Bionectriaceae</taxon>
        <taxon>Hapsidospora</taxon>
    </lineage>
</organism>